<organism evidence="4 5">
    <name type="scientific">Streptomyces thinghirensis</name>
    <dbReference type="NCBI Taxonomy" id="551547"/>
    <lineage>
        <taxon>Bacteria</taxon>
        <taxon>Bacillati</taxon>
        <taxon>Actinomycetota</taxon>
        <taxon>Actinomycetes</taxon>
        <taxon>Kitasatosporales</taxon>
        <taxon>Streptomycetaceae</taxon>
        <taxon>Streptomyces</taxon>
    </lineage>
</organism>
<feature type="signal peptide" evidence="2">
    <location>
        <begin position="1"/>
        <end position="29"/>
    </location>
</feature>
<dbReference type="RefSeq" id="WP_345628082.1">
    <property type="nucleotide sequence ID" value="NZ_BAABJR010000004.1"/>
</dbReference>
<evidence type="ECO:0000256" key="1">
    <source>
        <dbReference type="SAM" id="MobiDB-lite"/>
    </source>
</evidence>
<dbReference type="Proteomes" id="UP001499878">
    <property type="component" value="Unassembled WGS sequence"/>
</dbReference>
<evidence type="ECO:0000313" key="4">
    <source>
        <dbReference type="EMBL" id="GAA5206170.1"/>
    </source>
</evidence>
<feature type="chain" id="PRO_5046968910" description="DUF8094 domain-containing protein" evidence="2">
    <location>
        <begin position="30"/>
        <end position="342"/>
    </location>
</feature>
<protein>
    <recommendedName>
        <fullName evidence="3">DUF8094 domain-containing protein</fullName>
    </recommendedName>
</protein>
<comment type="caution">
    <text evidence="4">The sequence shown here is derived from an EMBL/GenBank/DDBJ whole genome shotgun (WGS) entry which is preliminary data.</text>
</comment>
<dbReference type="EMBL" id="BAABJR010000004">
    <property type="protein sequence ID" value="GAA5206170.1"/>
    <property type="molecule type" value="Genomic_DNA"/>
</dbReference>
<dbReference type="Pfam" id="PF26366">
    <property type="entry name" value="DUF8094"/>
    <property type="match status" value="1"/>
</dbReference>
<keyword evidence="5" id="KW-1185">Reference proteome</keyword>
<feature type="region of interest" description="Disordered" evidence="1">
    <location>
        <begin position="30"/>
        <end position="49"/>
    </location>
</feature>
<keyword evidence="2" id="KW-0732">Signal</keyword>
<evidence type="ECO:0000259" key="3">
    <source>
        <dbReference type="Pfam" id="PF26366"/>
    </source>
</evidence>
<gene>
    <name evidence="4" type="ORF">GCM10023323_16440</name>
</gene>
<evidence type="ECO:0000256" key="2">
    <source>
        <dbReference type="SAM" id="SignalP"/>
    </source>
</evidence>
<accession>A0ABP9T1W4</accession>
<reference evidence="5" key="1">
    <citation type="journal article" date="2019" name="Int. J. Syst. Evol. Microbiol.">
        <title>The Global Catalogue of Microorganisms (GCM) 10K type strain sequencing project: providing services to taxonomists for standard genome sequencing and annotation.</title>
        <authorList>
            <consortium name="The Broad Institute Genomics Platform"/>
            <consortium name="The Broad Institute Genome Sequencing Center for Infectious Disease"/>
            <person name="Wu L."/>
            <person name="Ma J."/>
        </authorList>
    </citation>
    <scope>NUCLEOTIDE SEQUENCE [LARGE SCALE GENOMIC DNA]</scope>
    <source>
        <strain evidence="5">JCM 18306</strain>
    </source>
</reference>
<name>A0ABP9T1W4_9ACTN</name>
<proteinExistence type="predicted"/>
<feature type="domain" description="DUF8094" evidence="3">
    <location>
        <begin position="50"/>
        <end position="340"/>
    </location>
</feature>
<dbReference type="PROSITE" id="PS51257">
    <property type="entry name" value="PROKAR_LIPOPROTEIN"/>
    <property type="match status" value="1"/>
</dbReference>
<dbReference type="InterPro" id="IPR058407">
    <property type="entry name" value="DUF8094"/>
</dbReference>
<evidence type="ECO:0000313" key="5">
    <source>
        <dbReference type="Proteomes" id="UP001499878"/>
    </source>
</evidence>
<sequence>MTRFTTTPPHRRRLALLALGMSTALTVTACGGSDEGGSDAPTKSAEAAPKGVITEQAAKKVVDTYEQVNNRANAKRDAKLLSTVETGQVHEQSKADYKQWETWSKKDQKEYTAPFYYKNREYLIPAADSGASWFAVQARSSEDPKGEGALIIFDKVDGTYKVTMAVYADEAPIPKIAVDKHGFVSPADPSAKVGTLAPDQLGEVYEDFFETGGKKKAAETFASTETSQGSVKVYKDGPDDDVEAFTTEEYFAQTPAHPKVYALKLADGKTLALFPTAHTQELMLKQQYLSSHDITPTEDEGLYDPTKRDVVTDEFQGQALAVLDPKGKPRVTAIEYRLVDSR</sequence>